<evidence type="ECO:0000256" key="1">
    <source>
        <dbReference type="ARBA" id="ARBA00000085"/>
    </source>
</evidence>
<evidence type="ECO:0000256" key="5">
    <source>
        <dbReference type="ARBA" id="ARBA00023125"/>
    </source>
</evidence>
<evidence type="ECO:0000256" key="2">
    <source>
        <dbReference type="ARBA" id="ARBA00012438"/>
    </source>
</evidence>
<proteinExistence type="predicted"/>
<dbReference type="InterPro" id="IPR018060">
    <property type="entry name" value="HTH_AraC"/>
</dbReference>
<comment type="catalytic activity">
    <reaction evidence="1">
        <text>ATP + protein L-histidine = ADP + protein N-phospho-L-histidine.</text>
        <dbReference type="EC" id="2.7.13.3"/>
    </reaction>
</comment>
<protein>
    <recommendedName>
        <fullName evidence="2">histidine kinase</fullName>
        <ecNumber evidence="2">2.7.13.3</ecNumber>
    </recommendedName>
</protein>
<accession>A0ABW7NE45</accession>
<dbReference type="Gene3D" id="2.130.10.10">
    <property type="entry name" value="YVTN repeat-like/Quinoprotein amine dehydrogenase"/>
    <property type="match status" value="2"/>
</dbReference>
<dbReference type="Pfam" id="PF00072">
    <property type="entry name" value="Response_reg"/>
    <property type="match status" value="1"/>
</dbReference>
<keyword evidence="6" id="KW-0804">Transcription</keyword>
<dbReference type="PROSITE" id="PS50109">
    <property type="entry name" value="HIS_KIN"/>
    <property type="match status" value="1"/>
</dbReference>
<evidence type="ECO:0000256" key="6">
    <source>
        <dbReference type="ARBA" id="ARBA00023163"/>
    </source>
</evidence>
<evidence type="ECO:0000259" key="10">
    <source>
        <dbReference type="PROSITE" id="PS50110"/>
    </source>
</evidence>
<evidence type="ECO:0000259" key="8">
    <source>
        <dbReference type="PROSITE" id="PS01124"/>
    </source>
</evidence>
<dbReference type="PROSITE" id="PS01124">
    <property type="entry name" value="HTH_ARAC_FAMILY_2"/>
    <property type="match status" value="1"/>
</dbReference>
<dbReference type="InterPro" id="IPR003594">
    <property type="entry name" value="HATPase_dom"/>
</dbReference>
<dbReference type="PRINTS" id="PR00344">
    <property type="entry name" value="BCTRLSENSOR"/>
</dbReference>
<sequence>MVTIDLVISGINKALQQMLLAFGMGLFVLELGAQPDINRIHTLDQPVTDVSDLIQDEAGFIWIATYEGVIKYDGYTLMPFHPVNEPDLHLRIQGIEEIVRSSSGHLWIAHQRGVSCIDLSSSKYVLFQGVDGSSTYSLLQNKWAYRLTEDQGGDIWVGTLEEGLTKISWSHNLEDRPLLSTYFENSTIESLKTSEDALWVSIKDLGVYRMASDDVFRHIWPIRKESADVKIRYSDIEVDQKTKSVWLTSWEDGLSRLQMDTKFSEVLQFHNWKAQDSQPSAFYKAVRTSDGIIWIASYGLGLYNFDPTTETFQNFQYNRDSKNSIPNDIIISLFKDRQENIWLGTFGNDIAVVHPGRNQFMRPTLLDDEADMKSQKSVVSIVETHNQTIWLATSRRGVYRSTYLPKSGVREEFEKVRELSGLGPVDFLFKDSRDNLWINISVKGWYKYDTREGHLSKITWIENQSVDRIADAIETPDGNFWMATRTNGLLKINNQEKTTKRYRNIEGDSSSLNSNAVYCLFSDSSGRLWVGTNNGIAVKNIGVDSFVRLQHDPDNDHSLSHNEVNQIVESDGVIWVATMRGLNKISYSSPLGADRFLIYDQTDGLADDNIKSIIAADNGQIWMGTKYGISCLQKQTERFYNFDLTNNLQSYSFNPRSILKDREGFIYFGSILGLNIIHPDSITFSETNFPVRLTQFRLLNQTVSHGEVIAGRVLLADDISQTERIELASDENSISFRFSTLNYKSNHIDHFQYKLEGFDKQWIKTNSNEASYTNLDPGTYRFLVKKESQTSNNGAEVEVIILPHFLQSTEARIIYILALIGILYLIHRIIKSNNELKIAKIEKAKEHELTQTKLRFFTNISHELRTPLTLIKGYLDELVVAKATDVRWGSPLNAIYQNTQKLLMLINQLLDFRKIENDSLGVSVSKVDVNEQIDEVINFFRYSAERQSKKIEFHSDFSGQYCWYDEDKLEKILFNLISNALKFSDSGGTVRVTLLVTDNKGHLGNKEIKKVMILEVKDTGRGIDKANLEGIFRRFYQVNSEGEEHFQGSGIGLAFTQRLVEIQQGMISVESELGQGTTFRVVLPASKDHIADYIPDENMELTEGNQHRELNGWPDLLETEVHENDPGDVELVFTVLIVEDNAEVLTLLKRVFNTDYRVFMAKNGQEGLELARELQPDIVISDVVMPIMDGYELCRQLKSNYITSHIPIILLSAKTSDEHQVEGYEFGADAYMTKPFNGEVLKSHIKSIITSRKILRDRFAMEPHVEPKDITVNSEDERFLQQAIDLVENNLKNESFTTEMLADQLNLSRTVLFRKMKNLTGCSANAFIKKIRMKQAAYLIEKNFGNLTQICYEVGLNDVKHFRNSFKEHFGVTPSDYKAGSKPSELNRK</sequence>
<dbReference type="CDD" id="cd17574">
    <property type="entry name" value="REC_OmpR"/>
    <property type="match status" value="1"/>
</dbReference>
<keyword evidence="5" id="KW-0238">DNA-binding</keyword>
<dbReference type="InterPro" id="IPR001789">
    <property type="entry name" value="Sig_transdc_resp-reg_receiver"/>
</dbReference>
<dbReference type="InterPro" id="IPR018062">
    <property type="entry name" value="HTH_AraC-typ_CS"/>
</dbReference>
<dbReference type="RefSeq" id="WP_395419314.1">
    <property type="nucleotide sequence ID" value="NZ_JBIPKE010000020.1"/>
</dbReference>
<dbReference type="PANTHER" id="PTHR43547">
    <property type="entry name" value="TWO-COMPONENT HISTIDINE KINASE"/>
    <property type="match status" value="1"/>
</dbReference>
<dbReference type="Pfam" id="PF02518">
    <property type="entry name" value="HATPase_c"/>
    <property type="match status" value="1"/>
</dbReference>
<feature type="domain" description="Histidine kinase" evidence="9">
    <location>
        <begin position="859"/>
        <end position="1087"/>
    </location>
</feature>
<dbReference type="SUPFAM" id="SSF46689">
    <property type="entry name" value="Homeodomain-like"/>
    <property type="match status" value="1"/>
</dbReference>
<dbReference type="SUPFAM" id="SSF52172">
    <property type="entry name" value="CheY-like"/>
    <property type="match status" value="1"/>
</dbReference>
<reference evidence="11 12" key="1">
    <citation type="journal article" date="2013" name="Int. J. Syst. Evol. Microbiol.">
        <title>Marinoscillum luteum sp. nov., isolated from marine sediment.</title>
        <authorList>
            <person name="Cha I.T."/>
            <person name="Park S.J."/>
            <person name="Kim S.J."/>
            <person name="Kim J.G."/>
            <person name="Jung M.Y."/>
            <person name="Shin K.S."/>
            <person name="Kwon K.K."/>
            <person name="Yang S.H."/>
            <person name="Seo Y.S."/>
            <person name="Rhee S.K."/>
        </authorList>
    </citation>
    <scope>NUCLEOTIDE SEQUENCE [LARGE SCALE GENOMIC DNA]</scope>
    <source>
        <strain evidence="11 12">KCTC 23939</strain>
    </source>
</reference>
<dbReference type="Gene3D" id="3.30.565.10">
    <property type="entry name" value="Histidine kinase-like ATPase, C-terminal domain"/>
    <property type="match status" value="1"/>
</dbReference>
<evidence type="ECO:0000256" key="3">
    <source>
        <dbReference type="ARBA" id="ARBA00022553"/>
    </source>
</evidence>
<dbReference type="InterPro" id="IPR011006">
    <property type="entry name" value="CheY-like_superfamily"/>
</dbReference>
<dbReference type="SMART" id="SM00448">
    <property type="entry name" value="REC"/>
    <property type="match status" value="1"/>
</dbReference>
<gene>
    <name evidence="11" type="ORF">ACHKAR_20605</name>
</gene>
<feature type="modified residue" description="4-aspartylphosphate" evidence="7">
    <location>
        <position position="1182"/>
    </location>
</feature>
<dbReference type="InterPro" id="IPR011123">
    <property type="entry name" value="Y_Y_Y"/>
</dbReference>
<dbReference type="Proteomes" id="UP001610063">
    <property type="component" value="Unassembled WGS sequence"/>
</dbReference>
<dbReference type="InterPro" id="IPR036890">
    <property type="entry name" value="HATPase_C_sf"/>
</dbReference>
<dbReference type="PROSITE" id="PS00041">
    <property type="entry name" value="HTH_ARAC_FAMILY_1"/>
    <property type="match status" value="1"/>
</dbReference>
<dbReference type="InterPro" id="IPR015943">
    <property type="entry name" value="WD40/YVTN_repeat-like_dom_sf"/>
</dbReference>
<dbReference type="InterPro" id="IPR011110">
    <property type="entry name" value="Reg_prop"/>
</dbReference>
<dbReference type="Pfam" id="PF07494">
    <property type="entry name" value="Reg_prop"/>
    <property type="match status" value="2"/>
</dbReference>
<dbReference type="SMART" id="SM00388">
    <property type="entry name" value="HisKA"/>
    <property type="match status" value="1"/>
</dbReference>
<keyword evidence="3 7" id="KW-0597">Phosphoprotein</keyword>
<dbReference type="InterPro" id="IPR009057">
    <property type="entry name" value="Homeodomain-like_sf"/>
</dbReference>
<dbReference type="EMBL" id="JBIPKE010000020">
    <property type="protein sequence ID" value="MFH6985868.1"/>
    <property type="molecule type" value="Genomic_DNA"/>
</dbReference>
<dbReference type="Pfam" id="PF00512">
    <property type="entry name" value="HisKA"/>
    <property type="match status" value="1"/>
</dbReference>
<evidence type="ECO:0000313" key="12">
    <source>
        <dbReference type="Proteomes" id="UP001610063"/>
    </source>
</evidence>
<dbReference type="SUPFAM" id="SSF55874">
    <property type="entry name" value="ATPase domain of HSP90 chaperone/DNA topoisomerase II/histidine kinase"/>
    <property type="match status" value="1"/>
</dbReference>
<dbReference type="CDD" id="cd00082">
    <property type="entry name" value="HisKA"/>
    <property type="match status" value="1"/>
</dbReference>
<dbReference type="Gene3D" id="2.60.40.10">
    <property type="entry name" value="Immunoglobulins"/>
    <property type="match status" value="1"/>
</dbReference>
<dbReference type="InterPro" id="IPR018247">
    <property type="entry name" value="EF_Hand_1_Ca_BS"/>
</dbReference>
<dbReference type="SUPFAM" id="SSF47384">
    <property type="entry name" value="Homodimeric domain of signal transducing histidine kinase"/>
    <property type="match status" value="1"/>
</dbReference>
<dbReference type="SUPFAM" id="SSF63829">
    <property type="entry name" value="Calcium-dependent phosphotriesterase"/>
    <property type="match status" value="2"/>
</dbReference>
<dbReference type="InterPro" id="IPR004358">
    <property type="entry name" value="Sig_transdc_His_kin-like_C"/>
</dbReference>
<evidence type="ECO:0000256" key="4">
    <source>
        <dbReference type="ARBA" id="ARBA00023015"/>
    </source>
</evidence>
<feature type="domain" description="Response regulatory" evidence="10">
    <location>
        <begin position="1134"/>
        <end position="1249"/>
    </location>
</feature>
<keyword evidence="4" id="KW-0805">Transcription regulation</keyword>
<dbReference type="Gene3D" id="3.40.50.2300">
    <property type="match status" value="1"/>
</dbReference>
<name>A0ABW7NE45_9BACT</name>
<dbReference type="InterPro" id="IPR036097">
    <property type="entry name" value="HisK_dim/P_sf"/>
</dbReference>
<comment type="caution">
    <text evidence="11">The sequence shown here is derived from an EMBL/GenBank/DDBJ whole genome shotgun (WGS) entry which is preliminary data.</text>
</comment>
<dbReference type="EC" id="2.7.13.3" evidence="2"/>
<dbReference type="SMART" id="SM00342">
    <property type="entry name" value="HTH_ARAC"/>
    <property type="match status" value="1"/>
</dbReference>
<dbReference type="Pfam" id="PF07495">
    <property type="entry name" value="Y_Y_Y"/>
    <property type="match status" value="1"/>
</dbReference>
<keyword evidence="12" id="KW-1185">Reference proteome</keyword>
<dbReference type="PROSITE" id="PS50110">
    <property type="entry name" value="RESPONSE_REGULATORY"/>
    <property type="match status" value="1"/>
</dbReference>
<dbReference type="Pfam" id="PF12833">
    <property type="entry name" value="HTH_18"/>
    <property type="match status" value="1"/>
</dbReference>
<dbReference type="SMART" id="SM00387">
    <property type="entry name" value="HATPase_c"/>
    <property type="match status" value="1"/>
</dbReference>
<dbReference type="PANTHER" id="PTHR43547:SF2">
    <property type="entry name" value="HYBRID SIGNAL TRANSDUCTION HISTIDINE KINASE C"/>
    <property type="match status" value="1"/>
</dbReference>
<evidence type="ECO:0000259" key="9">
    <source>
        <dbReference type="PROSITE" id="PS50109"/>
    </source>
</evidence>
<organism evidence="11 12">
    <name type="scientific">Marinoscillum luteum</name>
    <dbReference type="NCBI Taxonomy" id="861051"/>
    <lineage>
        <taxon>Bacteria</taxon>
        <taxon>Pseudomonadati</taxon>
        <taxon>Bacteroidota</taxon>
        <taxon>Cytophagia</taxon>
        <taxon>Cytophagales</taxon>
        <taxon>Reichenbachiellaceae</taxon>
        <taxon>Marinoscillum</taxon>
    </lineage>
</organism>
<dbReference type="PROSITE" id="PS00018">
    <property type="entry name" value="EF_HAND_1"/>
    <property type="match status" value="1"/>
</dbReference>
<dbReference type="Gene3D" id="1.10.10.60">
    <property type="entry name" value="Homeodomain-like"/>
    <property type="match status" value="1"/>
</dbReference>
<dbReference type="InterPro" id="IPR013783">
    <property type="entry name" value="Ig-like_fold"/>
</dbReference>
<dbReference type="Gene3D" id="1.10.287.130">
    <property type="match status" value="1"/>
</dbReference>
<dbReference type="InterPro" id="IPR005467">
    <property type="entry name" value="His_kinase_dom"/>
</dbReference>
<evidence type="ECO:0000313" key="11">
    <source>
        <dbReference type="EMBL" id="MFH6985868.1"/>
    </source>
</evidence>
<evidence type="ECO:0000256" key="7">
    <source>
        <dbReference type="PROSITE-ProRule" id="PRU00169"/>
    </source>
</evidence>
<dbReference type="InterPro" id="IPR003661">
    <property type="entry name" value="HisK_dim/P_dom"/>
</dbReference>
<feature type="domain" description="HTH araC/xylS-type" evidence="8">
    <location>
        <begin position="1281"/>
        <end position="1380"/>
    </location>
</feature>